<gene>
    <name evidence="5" type="ORF">KCG44_09290</name>
</gene>
<evidence type="ECO:0000259" key="4">
    <source>
        <dbReference type="PROSITE" id="PS51352"/>
    </source>
</evidence>
<evidence type="ECO:0000256" key="1">
    <source>
        <dbReference type="ARBA" id="ARBA00022748"/>
    </source>
</evidence>
<dbReference type="PANTHER" id="PTHR42852">
    <property type="entry name" value="THIOL:DISULFIDE INTERCHANGE PROTEIN DSBE"/>
    <property type="match status" value="1"/>
</dbReference>
<feature type="domain" description="Thioredoxin" evidence="4">
    <location>
        <begin position="273"/>
        <end position="414"/>
    </location>
</feature>
<keyword evidence="6" id="KW-1185">Reference proteome</keyword>
<organism evidence="5 6">
    <name type="scientific">Pacificimonas pallii</name>
    <dbReference type="NCBI Taxonomy" id="2827236"/>
    <lineage>
        <taxon>Bacteria</taxon>
        <taxon>Pseudomonadati</taxon>
        <taxon>Pseudomonadota</taxon>
        <taxon>Alphaproteobacteria</taxon>
        <taxon>Sphingomonadales</taxon>
        <taxon>Sphingosinicellaceae</taxon>
        <taxon>Pacificimonas</taxon>
    </lineage>
</organism>
<dbReference type="PROSITE" id="PS51352">
    <property type="entry name" value="THIOREDOXIN_2"/>
    <property type="match status" value="1"/>
</dbReference>
<dbReference type="PROSITE" id="PS51257">
    <property type="entry name" value="PROKAR_LIPOPROTEIN"/>
    <property type="match status" value="1"/>
</dbReference>
<dbReference type="InterPro" id="IPR017937">
    <property type="entry name" value="Thioredoxin_CS"/>
</dbReference>
<dbReference type="Proteomes" id="UP000722336">
    <property type="component" value="Unassembled WGS sequence"/>
</dbReference>
<dbReference type="Pfam" id="PF14289">
    <property type="entry name" value="DUF4369"/>
    <property type="match status" value="1"/>
</dbReference>
<dbReference type="PANTHER" id="PTHR42852:SF6">
    <property type="entry name" value="THIOL:DISULFIDE INTERCHANGE PROTEIN DSBE"/>
    <property type="match status" value="1"/>
</dbReference>
<dbReference type="Pfam" id="PF00578">
    <property type="entry name" value="AhpC-TSA"/>
    <property type="match status" value="1"/>
</dbReference>
<name>A0ABS6SF29_9SPHN</name>
<protein>
    <submittedName>
        <fullName evidence="5">AhpC/TSA family protein</fullName>
    </submittedName>
</protein>
<dbReference type="PROSITE" id="PS00194">
    <property type="entry name" value="THIOREDOXIN_1"/>
    <property type="match status" value="1"/>
</dbReference>
<dbReference type="InterPro" id="IPR050553">
    <property type="entry name" value="Thioredoxin_ResA/DsbE_sf"/>
</dbReference>
<dbReference type="EMBL" id="JAGSPA010000003">
    <property type="protein sequence ID" value="MBV7256975.1"/>
    <property type="molecule type" value="Genomic_DNA"/>
</dbReference>
<keyword evidence="2" id="KW-1015">Disulfide bond</keyword>
<dbReference type="InterPro" id="IPR025380">
    <property type="entry name" value="DUF4369"/>
</dbReference>
<evidence type="ECO:0000256" key="3">
    <source>
        <dbReference type="ARBA" id="ARBA00023284"/>
    </source>
</evidence>
<keyword evidence="1" id="KW-0201">Cytochrome c-type biogenesis</keyword>
<accession>A0ABS6SF29</accession>
<comment type="caution">
    <text evidence="5">The sequence shown here is derived from an EMBL/GenBank/DDBJ whole genome shotgun (WGS) entry which is preliminary data.</text>
</comment>
<proteinExistence type="predicted"/>
<evidence type="ECO:0000313" key="6">
    <source>
        <dbReference type="Proteomes" id="UP000722336"/>
    </source>
</evidence>
<reference evidence="5 6" key="1">
    <citation type="submission" date="2021-04" db="EMBL/GenBank/DDBJ databases">
        <authorList>
            <person name="Pira H."/>
            <person name="Risdian C."/>
            <person name="Wink J."/>
        </authorList>
    </citation>
    <scope>NUCLEOTIDE SEQUENCE [LARGE SCALE GENOMIC DNA]</scope>
    <source>
        <strain evidence="5 6">WHA3</strain>
    </source>
</reference>
<keyword evidence="3" id="KW-0676">Redox-active center</keyword>
<dbReference type="InterPro" id="IPR013766">
    <property type="entry name" value="Thioredoxin_domain"/>
</dbReference>
<dbReference type="InterPro" id="IPR000866">
    <property type="entry name" value="AhpC/TSA"/>
</dbReference>
<sequence>MTFLNRIAIGVFVVLAALSGCDRAPVTDTGQGGDTAFVEPVAGDYTLTIRTSGFPEGSEVTIYKPAPVTSPEAVIFIHDRQPVEEPVMTFNGSVDEPMIASIDIKPPSGSDVRYQRFGFVLEPGNIDVMVNAETHEITIEGGAYNDQTVNSWKRHPAYLALERDAKEVDDQYYAWYQKNRHIETGHPEFEKQLEDLRVKKEDLRHEILADIIEGTADPYAKLHALVQDRKLSESEYLAGLIELEPQLKYSERWQVYKGRIENRIKALEAQSGVGVGTQIKDFEANHLDGRKFQLSDVLGTKDYILVEFWASWCGPCRAEIPHMKQAYAEYADKGFEILSFSLDHEMEAWEDASIQEDLPWINTGDLKAFTSPVAKMYGVLAIPRNYLVDGSNGEIVAMDLRGDDLDTKLEELLK</sequence>
<evidence type="ECO:0000313" key="5">
    <source>
        <dbReference type="EMBL" id="MBV7256975.1"/>
    </source>
</evidence>
<evidence type="ECO:0000256" key="2">
    <source>
        <dbReference type="ARBA" id="ARBA00023157"/>
    </source>
</evidence>
<dbReference type="CDD" id="cd02966">
    <property type="entry name" value="TlpA_like_family"/>
    <property type="match status" value="1"/>
</dbReference>
<dbReference type="RefSeq" id="WP_218445818.1">
    <property type="nucleotide sequence ID" value="NZ_JAGSPA010000003.1"/>
</dbReference>